<keyword evidence="2" id="KW-0813">Transport</keyword>
<evidence type="ECO:0000256" key="7">
    <source>
        <dbReference type="ARBA" id="ARBA00022989"/>
    </source>
</evidence>
<keyword evidence="15" id="KW-1185">Reference proteome</keyword>
<dbReference type="FunFam" id="1.20.1560.10:FF:000013">
    <property type="entry name" value="ABC transporter C family member 2"/>
    <property type="match status" value="1"/>
</dbReference>
<keyword evidence="6 14" id="KW-0067">ATP-binding</keyword>
<comment type="subcellular location">
    <subcellularLocation>
        <location evidence="1">Membrane</location>
        <topology evidence="1">Multi-pass membrane protein</topology>
    </subcellularLocation>
</comment>
<feature type="transmembrane region" description="Helical" evidence="11">
    <location>
        <begin position="1276"/>
        <end position="1295"/>
    </location>
</feature>
<comment type="caution">
    <text evidence="14">The sequence shown here is derived from an EMBL/GenBank/DDBJ whole genome shotgun (WGS) entry which is preliminary data.</text>
</comment>
<dbReference type="PANTHER" id="PTHR24223:SF353">
    <property type="entry name" value="ABC TRANSPORTER ATP-BINDING PROTEIN_PERMEASE VMR1-RELATED"/>
    <property type="match status" value="1"/>
</dbReference>
<feature type="region of interest" description="Disordered" evidence="10">
    <location>
        <begin position="964"/>
        <end position="988"/>
    </location>
</feature>
<feature type="domain" description="ABC transmembrane type-1" evidence="13">
    <location>
        <begin position="350"/>
        <end position="655"/>
    </location>
</feature>
<dbReference type="InterPro" id="IPR017871">
    <property type="entry name" value="ABC_transporter-like_CS"/>
</dbReference>
<dbReference type="GO" id="GO:0140359">
    <property type="term" value="F:ABC-type transporter activity"/>
    <property type="evidence" value="ECO:0007669"/>
    <property type="project" value="InterPro"/>
</dbReference>
<evidence type="ECO:0000313" key="14">
    <source>
        <dbReference type="EMBL" id="CDO57524.1"/>
    </source>
</evidence>
<evidence type="ECO:0000256" key="8">
    <source>
        <dbReference type="ARBA" id="ARBA00023136"/>
    </source>
</evidence>
<dbReference type="FunFam" id="3.40.50.300:FF:000565">
    <property type="entry name" value="ABC bile acid transporter"/>
    <property type="match status" value="1"/>
</dbReference>
<feature type="transmembrane region" description="Helical" evidence="11">
    <location>
        <begin position="209"/>
        <end position="229"/>
    </location>
</feature>
<dbReference type="Pfam" id="PF00005">
    <property type="entry name" value="ABC_tran"/>
    <property type="match status" value="2"/>
</dbReference>
<dbReference type="Gene3D" id="1.20.1560.10">
    <property type="entry name" value="ABC transporter type 1, transmembrane domain"/>
    <property type="match status" value="2"/>
</dbReference>
<feature type="transmembrane region" description="Helical" evidence="11">
    <location>
        <begin position="1187"/>
        <end position="1208"/>
    </location>
</feature>
<sequence>MSSCNGTWWNYDDVTPCFNHRFFQLIPSYILIGVSASVVVFTTYPELKVYFKNIFTAKDPSYQPLLQNTLSETTSDDNSSEHYEPVFEDIQNINDVYKSYGSTIVSEVRTDDEFVSPKFQSLSNYTFITVVRSKVERLQVAVEFLFTAIQAILYLLVLASPVLAQEWISVDGSYCTIAALTLFWLYLFALVTSRITLIRKSYYSRAGLWYHSTVLYALAWVFSLPAFRSALIHPYSHVSKLFHFIQFFNITVLVINNFSSKMGDNPVKLYKTNGIDPSAEPISSIFALTTFGWINPILVKGYRASLNIKDVWDLKRSDHASIIINKFRKTIDTHKSFTWKLIYFARHLLFTSAVWAILQSLVVFAPPFLMKKILEYVEDPSSIPQNVIWLYVFGMLAAGLAENITSSQGEFLCRRLTIYIRAVMVAEIYAKALRRKANTTVTKSLHNDKDEETEDEEKDKESEGQVSQGTIINLMAVDAVTIGEVFTSLYDTINALLTTSLCVVFLYSVIGWSAFVGTFSMALLMPINYKLSTIFSNYQSELMDTTDKRTTLLNEVLQNIRIVKFFAWEEKFTEKISILREKELRLLKSRAICWLGSVGIWFLSPVVITIVSFSTFIYIQGEHLTAPIAFTSLALFNTMKSTLDHLADTLNEILQSKVSINRVSEFLNENETSKYDQLKRDSVDLTAPDIGFKDASFSWESSSSTVSSTTDFKLLDLNVSFITGKLNIVIGPTGSGKTSLLLALLGEMELIKGKLYLPTAFSRKDSGIKIDQNGLADTVAYCAQQAWLLNDTVKNNILFGSEFNEERYNAVIHACALAKDIEIWEAGDATEIGEKGIVLSGGQKQRVSLARAIYSNSKHLLLDDCLSAVDSHTGIWIYKNCITGPLCVGRTIILVSHNVALTISQASFVVALDNGRVAGQGTVSEVAAAGLLGSDELSSLSASQSEPATRSQSFEDLQDLNVTAPTVSSPNGETSSTSTVDNAAEKAKSDGKLITEEKKEVGHVKLKVYLEYTHWLGNRWYWIFLTVILLGAQGFDMLQSIWIKVWTSDLDDGSITHDIGLTVWASAWSYSSASADIASPPNHSTIYYISIYALIGVTFTIFAMIRNITGYIGGLNASRHYFNAMLDSVLHSKIRFFDSTPIGRIMNRFSKDMGTLDGILGRMSVSVVQCALAAGSIVLLISTITPGFLLIGVFISIFYWFTSIYYLATSRELKRFNSISMSPLYQHFGETLSGIPTIRAYGLSEQFAADNLVKIDDSFRALYYLWTTSRWLSFRIDSASVLVSFTSACLIVLGAKRIDAGLAGVSLSYALTFSRNILWVVRIYSNLEMSMNAVERVQEYIENEPESDYIIPDSRPPINWPSRGEIEVNNLSLRYAPDLPRVIEDVTFKVDSFSKVGIVGRTGAGKSTIITSFFRFLEAETGTIKIDGVDISKIGLKDLRGNMAIIPQDPILFVGTIRSNLDPFDQYTDEEIYAALRRVNLIKADESIGDSESSSSDNTQENLNQFKNLNSNVTEGGGNLSQGQRQLICLARSILKSPKLLFLDEATASIDYESDALIQRTIRGEFLQATILTIAHRLRSIIDYDKILVLDAGHVAEFDSPYKLLLDKKSIFYSMCEDSGELDTLIELAKEAESA</sequence>
<dbReference type="PROSITE" id="PS00211">
    <property type="entry name" value="ABC_TRANSPORTER_1"/>
    <property type="match status" value="2"/>
</dbReference>
<dbReference type="CDD" id="cd03250">
    <property type="entry name" value="ABCC_MRP_domain1"/>
    <property type="match status" value="1"/>
</dbReference>
<evidence type="ECO:0000256" key="11">
    <source>
        <dbReference type="SAM" id="Phobius"/>
    </source>
</evidence>
<gene>
    <name evidence="14" type="ORF">BN980_GECA22s01198g</name>
</gene>
<accession>A0A0J9XKD2</accession>
<keyword evidence="7 11" id="KW-1133">Transmembrane helix</keyword>
<feature type="transmembrane region" description="Helical" evidence="11">
    <location>
        <begin position="496"/>
        <end position="524"/>
    </location>
</feature>
<evidence type="ECO:0000259" key="13">
    <source>
        <dbReference type="PROSITE" id="PS50929"/>
    </source>
</evidence>
<dbReference type="STRING" id="1173061.A0A0J9XKD2"/>
<dbReference type="Pfam" id="PF00664">
    <property type="entry name" value="ABC_membrane"/>
    <property type="match status" value="2"/>
</dbReference>
<dbReference type="GO" id="GO:0000329">
    <property type="term" value="C:fungal-type vacuole membrane"/>
    <property type="evidence" value="ECO:0007669"/>
    <property type="project" value="TreeGrafter"/>
</dbReference>
<evidence type="ECO:0000256" key="9">
    <source>
        <dbReference type="ARBA" id="ARBA00023180"/>
    </source>
</evidence>
<dbReference type="PROSITE" id="PS50893">
    <property type="entry name" value="ABC_TRANSPORTER_2"/>
    <property type="match status" value="2"/>
</dbReference>
<feature type="transmembrane region" description="Helical" evidence="11">
    <location>
        <begin position="388"/>
        <end position="405"/>
    </location>
</feature>
<evidence type="ECO:0000313" key="15">
    <source>
        <dbReference type="Proteomes" id="UP000242525"/>
    </source>
</evidence>
<dbReference type="InterPro" id="IPR027417">
    <property type="entry name" value="P-loop_NTPase"/>
</dbReference>
<evidence type="ECO:0000256" key="3">
    <source>
        <dbReference type="ARBA" id="ARBA00022692"/>
    </source>
</evidence>
<evidence type="ECO:0000256" key="5">
    <source>
        <dbReference type="ARBA" id="ARBA00022741"/>
    </source>
</evidence>
<feature type="region of interest" description="Disordered" evidence="10">
    <location>
        <begin position="443"/>
        <end position="466"/>
    </location>
</feature>
<evidence type="ECO:0000259" key="12">
    <source>
        <dbReference type="PROSITE" id="PS50893"/>
    </source>
</evidence>
<evidence type="ECO:0000256" key="1">
    <source>
        <dbReference type="ARBA" id="ARBA00004141"/>
    </source>
</evidence>
<dbReference type="InterPro" id="IPR003593">
    <property type="entry name" value="AAA+_ATPase"/>
</dbReference>
<evidence type="ECO:0000256" key="6">
    <source>
        <dbReference type="ARBA" id="ARBA00022840"/>
    </source>
</evidence>
<dbReference type="OrthoDB" id="6500128at2759"/>
<dbReference type="InterPro" id="IPR003439">
    <property type="entry name" value="ABC_transporter-like_ATP-bd"/>
</dbReference>
<keyword evidence="4" id="KW-0677">Repeat</keyword>
<dbReference type="EMBL" id="CCBN010000022">
    <property type="protein sequence ID" value="CDO57524.1"/>
    <property type="molecule type" value="Genomic_DNA"/>
</dbReference>
<protein>
    <submittedName>
        <fullName evidence="14">Similar to Saccharomyces cerevisiae YLL048C YBT1 Transporter of the ATP-binding cassette (ABC) family involved in bile acid transport</fullName>
    </submittedName>
</protein>
<proteinExistence type="predicted"/>
<evidence type="ECO:0000256" key="4">
    <source>
        <dbReference type="ARBA" id="ARBA00022737"/>
    </source>
</evidence>
<dbReference type="CDD" id="cd18604">
    <property type="entry name" value="ABC_6TM_VMR1_D2_like"/>
    <property type="match status" value="1"/>
</dbReference>
<dbReference type="SUPFAM" id="SSF52540">
    <property type="entry name" value="P-loop containing nucleoside triphosphate hydrolases"/>
    <property type="match status" value="2"/>
</dbReference>
<dbReference type="PROSITE" id="PS50929">
    <property type="entry name" value="ABC_TM1F"/>
    <property type="match status" value="2"/>
</dbReference>
<feature type="transmembrane region" description="Helical" evidence="11">
    <location>
        <begin position="241"/>
        <end position="259"/>
    </location>
</feature>
<evidence type="ECO:0000256" key="2">
    <source>
        <dbReference type="ARBA" id="ARBA00022448"/>
    </source>
</evidence>
<dbReference type="InterPro" id="IPR011527">
    <property type="entry name" value="ABC1_TM_dom"/>
</dbReference>
<dbReference type="InterPro" id="IPR050173">
    <property type="entry name" value="ABC_transporter_C-like"/>
</dbReference>
<feature type="transmembrane region" description="Helical" evidence="11">
    <location>
        <begin position="1159"/>
        <end position="1181"/>
    </location>
</feature>
<reference evidence="14" key="1">
    <citation type="submission" date="2014-03" db="EMBL/GenBank/DDBJ databases">
        <authorList>
            <person name="Casaregola S."/>
        </authorList>
    </citation>
    <scope>NUCLEOTIDE SEQUENCE [LARGE SCALE GENOMIC DNA]</scope>
    <source>
        <strain evidence="14">CLIB 918</strain>
    </source>
</reference>
<feature type="transmembrane region" description="Helical" evidence="11">
    <location>
        <begin position="22"/>
        <end position="44"/>
    </location>
</feature>
<feature type="transmembrane region" description="Helical" evidence="11">
    <location>
        <begin position="140"/>
        <end position="164"/>
    </location>
</feature>
<dbReference type="GO" id="GO:0016887">
    <property type="term" value="F:ATP hydrolysis activity"/>
    <property type="evidence" value="ECO:0007669"/>
    <property type="project" value="InterPro"/>
</dbReference>
<feature type="transmembrane region" description="Helical" evidence="11">
    <location>
        <begin position="348"/>
        <end position="368"/>
    </location>
</feature>
<dbReference type="FunFam" id="3.40.50.300:FF:000825">
    <property type="entry name" value="ABC bile acid transporter"/>
    <property type="match status" value="1"/>
</dbReference>
<evidence type="ECO:0000256" key="10">
    <source>
        <dbReference type="SAM" id="MobiDB-lite"/>
    </source>
</evidence>
<dbReference type="CDD" id="cd18596">
    <property type="entry name" value="ABC_6TM_VMR1_D1_like"/>
    <property type="match status" value="1"/>
</dbReference>
<feature type="transmembrane region" description="Helical" evidence="11">
    <location>
        <begin position="591"/>
        <end position="611"/>
    </location>
</feature>
<dbReference type="InterPro" id="IPR036640">
    <property type="entry name" value="ABC1_TM_sf"/>
</dbReference>
<name>A0A0J9XKD2_GEOCN</name>
<dbReference type="PANTHER" id="PTHR24223">
    <property type="entry name" value="ATP-BINDING CASSETTE SUB-FAMILY C"/>
    <property type="match status" value="1"/>
</dbReference>
<keyword evidence="5" id="KW-0547">Nucleotide-binding</keyword>
<keyword evidence="3 11" id="KW-0812">Transmembrane</keyword>
<dbReference type="Gene3D" id="3.40.50.300">
    <property type="entry name" value="P-loop containing nucleotide triphosphate hydrolases"/>
    <property type="match status" value="2"/>
</dbReference>
<dbReference type="CDD" id="cd03369">
    <property type="entry name" value="ABCC_NFT1"/>
    <property type="match status" value="1"/>
</dbReference>
<dbReference type="GO" id="GO:0005524">
    <property type="term" value="F:ATP binding"/>
    <property type="evidence" value="ECO:0007669"/>
    <property type="project" value="UniProtKB-KW"/>
</dbReference>
<feature type="transmembrane region" description="Helical" evidence="11">
    <location>
        <begin position="176"/>
        <end position="197"/>
    </location>
</feature>
<dbReference type="SMART" id="SM00382">
    <property type="entry name" value="AAA"/>
    <property type="match status" value="2"/>
</dbReference>
<feature type="domain" description="ABC transporter" evidence="12">
    <location>
        <begin position="690"/>
        <end position="939"/>
    </location>
</feature>
<feature type="compositionally biased region" description="Polar residues" evidence="10">
    <location>
        <begin position="964"/>
        <end position="981"/>
    </location>
</feature>
<feature type="domain" description="ABC transporter" evidence="12">
    <location>
        <begin position="1366"/>
        <end position="1617"/>
    </location>
</feature>
<dbReference type="SUPFAM" id="SSF90123">
    <property type="entry name" value="ABC transporter transmembrane region"/>
    <property type="match status" value="2"/>
</dbReference>
<feature type="transmembrane region" description="Helical" evidence="11">
    <location>
        <begin position="1020"/>
        <end position="1043"/>
    </location>
</feature>
<keyword evidence="8 11" id="KW-0472">Membrane</keyword>
<dbReference type="Proteomes" id="UP000242525">
    <property type="component" value="Unassembled WGS sequence"/>
</dbReference>
<feature type="domain" description="ABC transmembrane type-1" evidence="13">
    <location>
        <begin position="1023"/>
        <end position="1329"/>
    </location>
</feature>
<keyword evidence="9" id="KW-0325">Glycoprotein</keyword>
<organism evidence="14 15">
    <name type="scientific">Geotrichum candidum</name>
    <name type="common">Oospora lactis</name>
    <name type="synonym">Dipodascus geotrichum</name>
    <dbReference type="NCBI Taxonomy" id="1173061"/>
    <lineage>
        <taxon>Eukaryota</taxon>
        <taxon>Fungi</taxon>
        <taxon>Dikarya</taxon>
        <taxon>Ascomycota</taxon>
        <taxon>Saccharomycotina</taxon>
        <taxon>Dipodascomycetes</taxon>
        <taxon>Dipodascales</taxon>
        <taxon>Dipodascaceae</taxon>
        <taxon>Geotrichum</taxon>
    </lineage>
</organism>
<feature type="transmembrane region" description="Helical" evidence="11">
    <location>
        <begin position="1086"/>
        <end position="1105"/>
    </location>
</feature>